<name>A0A3M7R9L9_BRAPC</name>
<reference evidence="1 2" key="1">
    <citation type="journal article" date="2018" name="Sci. Rep.">
        <title>Genomic signatures of local adaptation to the degree of environmental predictability in rotifers.</title>
        <authorList>
            <person name="Franch-Gras L."/>
            <person name="Hahn C."/>
            <person name="Garcia-Roger E.M."/>
            <person name="Carmona M.J."/>
            <person name="Serra M."/>
            <person name="Gomez A."/>
        </authorList>
    </citation>
    <scope>NUCLEOTIDE SEQUENCE [LARGE SCALE GENOMIC DNA]</scope>
    <source>
        <strain evidence="1">HYR1</strain>
    </source>
</reference>
<comment type="caution">
    <text evidence="1">The sequence shown here is derived from an EMBL/GenBank/DDBJ whole genome shotgun (WGS) entry which is preliminary data.</text>
</comment>
<dbReference type="Proteomes" id="UP000276133">
    <property type="component" value="Unassembled WGS sequence"/>
</dbReference>
<organism evidence="1 2">
    <name type="scientific">Brachionus plicatilis</name>
    <name type="common">Marine rotifer</name>
    <name type="synonym">Brachionus muelleri</name>
    <dbReference type="NCBI Taxonomy" id="10195"/>
    <lineage>
        <taxon>Eukaryota</taxon>
        <taxon>Metazoa</taxon>
        <taxon>Spiralia</taxon>
        <taxon>Gnathifera</taxon>
        <taxon>Rotifera</taxon>
        <taxon>Eurotatoria</taxon>
        <taxon>Monogononta</taxon>
        <taxon>Pseudotrocha</taxon>
        <taxon>Ploima</taxon>
        <taxon>Brachionidae</taxon>
        <taxon>Brachionus</taxon>
    </lineage>
</organism>
<gene>
    <name evidence="1" type="ORF">BpHYR1_010136</name>
</gene>
<proteinExistence type="predicted"/>
<keyword evidence="2" id="KW-1185">Reference proteome</keyword>
<evidence type="ECO:0000313" key="2">
    <source>
        <dbReference type="Proteomes" id="UP000276133"/>
    </source>
</evidence>
<protein>
    <submittedName>
        <fullName evidence="1">Uncharacterized protein</fullName>
    </submittedName>
</protein>
<evidence type="ECO:0000313" key="1">
    <source>
        <dbReference type="EMBL" id="RNA20121.1"/>
    </source>
</evidence>
<sequence>MPRTSVRFNIPYPTLNDRINEKYKRPANGKGATPWIPKEFKTLLVEVIKQLADWGHGALARYRYTNK</sequence>
<accession>A0A3M7R9L9</accession>
<dbReference type="AlphaFoldDB" id="A0A3M7R9L9"/>
<dbReference type="EMBL" id="REGN01003922">
    <property type="protein sequence ID" value="RNA20121.1"/>
    <property type="molecule type" value="Genomic_DNA"/>
</dbReference>